<gene>
    <name evidence="1" type="ORF">OS493_039335</name>
</gene>
<name>A0A9W9ZUP8_9CNID</name>
<organism evidence="1 2">
    <name type="scientific">Desmophyllum pertusum</name>
    <dbReference type="NCBI Taxonomy" id="174260"/>
    <lineage>
        <taxon>Eukaryota</taxon>
        <taxon>Metazoa</taxon>
        <taxon>Cnidaria</taxon>
        <taxon>Anthozoa</taxon>
        <taxon>Hexacorallia</taxon>
        <taxon>Scleractinia</taxon>
        <taxon>Caryophylliina</taxon>
        <taxon>Caryophylliidae</taxon>
        <taxon>Desmophyllum</taxon>
    </lineage>
</organism>
<protein>
    <submittedName>
        <fullName evidence="1">Uncharacterized protein</fullName>
    </submittedName>
</protein>
<evidence type="ECO:0000313" key="1">
    <source>
        <dbReference type="EMBL" id="KAJ7388192.1"/>
    </source>
</evidence>
<dbReference type="AlphaFoldDB" id="A0A9W9ZUP8"/>
<sequence>METIKSYAEELKRDFSEVFIVFAGLEPKPFKNLFPFWEDRPEVAKINQATGKADGDTLKVETELAKLSRKEYSLDELKQKPPLRSRSI</sequence>
<dbReference type="OrthoDB" id="5968020at2759"/>
<dbReference type="Gene3D" id="3.40.20.10">
    <property type="entry name" value="Severin"/>
    <property type="match status" value="1"/>
</dbReference>
<dbReference type="Proteomes" id="UP001163046">
    <property type="component" value="Unassembled WGS sequence"/>
</dbReference>
<evidence type="ECO:0000313" key="2">
    <source>
        <dbReference type="Proteomes" id="UP001163046"/>
    </source>
</evidence>
<accession>A0A9W9ZUP8</accession>
<keyword evidence="2" id="KW-1185">Reference proteome</keyword>
<proteinExistence type="predicted"/>
<dbReference type="EMBL" id="MU825575">
    <property type="protein sequence ID" value="KAJ7388192.1"/>
    <property type="molecule type" value="Genomic_DNA"/>
</dbReference>
<comment type="caution">
    <text evidence="1">The sequence shown here is derived from an EMBL/GenBank/DDBJ whole genome shotgun (WGS) entry which is preliminary data.</text>
</comment>
<reference evidence="1" key="1">
    <citation type="submission" date="2023-01" db="EMBL/GenBank/DDBJ databases">
        <title>Genome assembly of the deep-sea coral Lophelia pertusa.</title>
        <authorList>
            <person name="Herrera S."/>
            <person name="Cordes E."/>
        </authorList>
    </citation>
    <scope>NUCLEOTIDE SEQUENCE</scope>
    <source>
        <strain evidence="1">USNM1676648</strain>
        <tissue evidence="1">Polyp</tissue>
    </source>
</reference>
<dbReference type="InterPro" id="IPR029006">
    <property type="entry name" value="ADF-H/Gelsolin-like_dom_sf"/>
</dbReference>